<name>F1TGT7_9FIRM</name>
<dbReference type="EMBL" id="ACXX02000014">
    <property type="protein sequence ID" value="EGD46418.1"/>
    <property type="molecule type" value="Genomic_DNA"/>
</dbReference>
<dbReference type="Proteomes" id="UP000003860">
    <property type="component" value="Unassembled WGS sequence"/>
</dbReference>
<accession>F1TGT7</accession>
<protein>
    <recommendedName>
        <fullName evidence="3">DUF2589 domain-containing protein</fullName>
    </recommendedName>
</protein>
<dbReference type="OrthoDB" id="2081067at2"/>
<reference evidence="1" key="1">
    <citation type="submission" date="2009-07" db="EMBL/GenBank/DDBJ databases">
        <authorList>
            <consortium name="US DOE Joint Genome Institute (JGI-PGF)"/>
            <person name="Lucas S."/>
            <person name="Copeland A."/>
            <person name="Lapidus A."/>
            <person name="Glavina del Rio T."/>
            <person name="Tice H."/>
            <person name="Bruce D."/>
            <person name="Goodwin L."/>
            <person name="Pitluck S."/>
            <person name="Larimer F."/>
            <person name="Land M.L."/>
            <person name="Mouttaki H."/>
            <person name="He Z."/>
            <person name="Zhou J."/>
            <person name="Hemme C.L."/>
        </authorList>
    </citation>
    <scope>NUCLEOTIDE SEQUENCE [LARGE SCALE GENOMIC DNA]</scope>
    <source>
        <strain evidence="1">DSM 2782</strain>
    </source>
</reference>
<evidence type="ECO:0008006" key="3">
    <source>
        <dbReference type="Google" id="ProtNLM"/>
    </source>
</evidence>
<keyword evidence="2" id="KW-1185">Reference proteome</keyword>
<proteinExistence type="predicted"/>
<organism evidence="1 2">
    <name type="scientific">Ruminiclostridium papyrosolvens DSM 2782</name>
    <dbReference type="NCBI Taxonomy" id="588581"/>
    <lineage>
        <taxon>Bacteria</taxon>
        <taxon>Bacillati</taxon>
        <taxon>Bacillota</taxon>
        <taxon>Clostridia</taxon>
        <taxon>Eubacteriales</taxon>
        <taxon>Oscillospiraceae</taxon>
        <taxon>Ruminiclostridium</taxon>
    </lineage>
</organism>
<reference evidence="1" key="2">
    <citation type="submission" date="2011-01" db="EMBL/GenBank/DDBJ databases">
        <title>The Non-contiguous Finished genome of Clostridium papyrosolvens.</title>
        <authorList>
            <person name="Lucas S."/>
            <person name="Copeland A."/>
            <person name="Lapidus A."/>
            <person name="Cheng J.-F."/>
            <person name="Goodwin L."/>
            <person name="Pitluck S."/>
            <person name="Misra M."/>
            <person name="Chertkov O."/>
            <person name="Detter J.C."/>
            <person name="Han C."/>
            <person name="Tapia R."/>
            <person name="Land M."/>
            <person name="Hauser L."/>
            <person name="Kyrpides N."/>
            <person name="Ivanova N."/>
            <person name="Pagani I."/>
            <person name="Mouttaki H."/>
            <person name="He Z."/>
            <person name="Zhou J."/>
            <person name="Hemme C.L."/>
            <person name="Woyke T."/>
        </authorList>
    </citation>
    <scope>NUCLEOTIDE SEQUENCE [LARGE SCALE GENOMIC DNA]</scope>
    <source>
        <strain evidence="1">DSM 2782</strain>
    </source>
</reference>
<evidence type="ECO:0000313" key="2">
    <source>
        <dbReference type="Proteomes" id="UP000003860"/>
    </source>
</evidence>
<dbReference type="InterPro" id="IPR024510">
    <property type="entry name" value="DUF2589"/>
</dbReference>
<comment type="caution">
    <text evidence="1">The sequence shown here is derived from an EMBL/GenBank/DDBJ whole genome shotgun (WGS) entry which is preliminary data.</text>
</comment>
<evidence type="ECO:0000313" key="1">
    <source>
        <dbReference type="EMBL" id="EGD46418.1"/>
    </source>
</evidence>
<dbReference type="Pfam" id="PF11655">
    <property type="entry name" value="DUF2589"/>
    <property type="match status" value="1"/>
</dbReference>
<dbReference type="STRING" id="588581.Cpap_0357"/>
<dbReference type="eggNOG" id="ENOG50306JH">
    <property type="taxonomic scope" value="Bacteria"/>
</dbReference>
<dbReference type="RefSeq" id="WP_004621467.1">
    <property type="nucleotide sequence ID" value="NZ_ACXX02000014.1"/>
</dbReference>
<sequence>MIFDKNKDKNVQTTLSDIVRGMLHSVNCSQEILDQHYNKIIERFFYPDGTPITKSFNVDSERCVEIPLITLINPAALALKEIDLEMSLHIDQVNAKKDMYSNLADTPVRGSFNVSVVPSTKSNDRQSDMMDISMKFRAIETPEGVSRFLDEFIKNIGPKHCEPKKD</sequence>
<dbReference type="AlphaFoldDB" id="F1TGT7"/>
<gene>
    <name evidence="1" type="ORF">Cpap_0357</name>
</gene>